<accession>A0A7R9JBP7</accession>
<reference evidence="1" key="1">
    <citation type="submission" date="2020-11" db="EMBL/GenBank/DDBJ databases">
        <authorList>
            <person name="Tran Van P."/>
        </authorList>
    </citation>
    <scope>NUCLEOTIDE SEQUENCE</scope>
</reference>
<protein>
    <submittedName>
        <fullName evidence="1">(California timema) hypothetical protein</fullName>
    </submittedName>
</protein>
<proteinExistence type="predicted"/>
<sequence>MPISPYPSSFGLVFTNMYVLVRDRLPVEARPDAMHRIKTSVIICRRSGGNVRSCGKPWNERVEDVARIDGTTSHRLSLAS</sequence>
<name>A0A7R9JBP7_TIMCA</name>
<evidence type="ECO:0000313" key="1">
    <source>
        <dbReference type="EMBL" id="CAD7576360.1"/>
    </source>
</evidence>
<dbReference type="AlphaFoldDB" id="A0A7R9JBP7"/>
<gene>
    <name evidence="1" type="ORF">TCMB3V08_LOCUS8930</name>
</gene>
<organism evidence="1">
    <name type="scientific">Timema californicum</name>
    <name type="common">California timema</name>
    <name type="synonym">Walking stick</name>
    <dbReference type="NCBI Taxonomy" id="61474"/>
    <lineage>
        <taxon>Eukaryota</taxon>
        <taxon>Metazoa</taxon>
        <taxon>Ecdysozoa</taxon>
        <taxon>Arthropoda</taxon>
        <taxon>Hexapoda</taxon>
        <taxon>Insecta</taxon>
        <taxon>Pterygota</taxon>
        <taxon>Neoptera</taxon>
        <taxon>Polyneoptera</taxon>
        <taxon>Phasmatodea</taxon>
        <taxon>Timematodea</taxon>
        <taxon>Timematoidea</taxon>
        <taxon>Timematidae</taxon>
        <taxon>Timema</taxon>
    </lineage>
</organism>
<dbReference type="EMBL" id="OE184139">
    <property type="protein sequence ID" value="CAD7576360.1"/>
    <property type="molecule type" value="Genomic_DNA"/>
</dbReference>